<proteinExistence type="predicted"/>
<dbReference type="Proteomes" id="UP000623301">
    <property type="component" value="Unassembled WGS sequence"/>
</dbReference>
<feature type="transmembrane region" description="Helical" evidence="1">
    <location>
        <begin position="12"/>
        <end position="37"/>
    </location>
</feature>
<feature type="transmembrane region" description="Helical" evidence="1">
    <location>
        <begin position="88"/>
        <end position="106"/>
    </location>
</feature>
<keyword evidence="3" id="KW-1185">Reference proteome</keyword>
<evidence type="ECO:0000313" key="3">
    <source>
        <dbReference type="Proteomes" id="UP000623301"/>
    </source>
</evidence>
<sequence>METTKFNLKQFVIITLITSIWIHIAEVARAILVAFPLMEEFFAGRIPIGAMEVSNALIWGVWDTLLAIVLVFIFWLCSEVFGNNFKAIFIAGTTTAIATIGIFWIATVNTGLGTWSTAAILFSIAWLEMIIGAWIASKLYSRKQKR</sequence>
<evidence type="ECO:0000313" key="2">
    <source>
        <dbReference type="EMBL" id="MBJ2175746.1"/>
    </source>
</evidence>
<feature type="transmembrane region" description="Helical" evidence="1">
    <location>
        <begin position="57"/>
        <end position="76"/>
    </location>
</feature>
<gene>
    <name evidence="2" type="ORF">JBL43_15945</name>
</gene>
<keyword evidence="1" id="KW-1133">Transmembrane helix</keyword>
<evidence type="ECO:0000256" key="1">
    <source>
        <dbReference type="SAM" id="Phobius"/>
    </source>
</evidence>
<keyword evidence="1" id="KW-0812">Transmembrane</keyword>
<comment type="caution">
    <text evidence="2">The sequence shown here is derived from an EMBL/GenBank/DDBJ whole genome shotgun (WGS) entry which is preliminary data.</text>
</comment>
<name>A0ABS0WV12_9FLAO</name>
<dbReference type="EMBL" id="JAEHFJ010000009">
    <property type="protein sequence ID" value="MBJ2175746.1"/>
    <property type="molecule type" value="Genomic_DNA"/>
</dbReference>
<feature type="transmembrane region" description="Helical" evidence="1">
    <location>
        <begin position="112"/>
        <end position="136"/>
    </location>
</feature>
<protein>
    <recommendedName>
        <fullName evidence="4">DUF2127 domain-containing protein</fullName>
    </recommendedName>
</protein>
<evidence type="ECO:0008006" key="4">
    <source>
        <dbReference type="Google" id="ProtNLM"/>
    </source>
</evidence>
<reference evidence="2 3" key="1">
    <citation type="submission" date="2020-12" db="EMBL/GenBank/DDBJ databases">
        <title>Aureibaculum luteum sp. nov. and Aureibaculum flavum sp. nov., novel members of the family Flavobacteriaceae isolated from Antarctic intertidal sediments.</title>
        <authorList>
            <person name="He X."/>
            <person name="Zhang X."/>
        </authorList>
    </citation>
    <scope>NUCLEOTIDE SEQUENCE [LARGE SCALE GENOMIC DNA]</scope>
    <source>
        <strain evidence="2 3">A20</strain>
    </source>
</reference>
<dbReference type="RefSeq" id="WP_198842405.1">
    <property type="nucleotide sequence ID" value="NZ_JAEHFJ010000009.1"/>
</dbReference>
<accession>A0ABS0WV12</accession>
<organism evidence="2 3">
    <name type="scientific">Aureibaculum flavum</name>
    <dbReference type="NCBI Taxonomy" id="2795986"/>
    <lineage>
        <taxon>Bacteria</taxon>
        <taxon>Pseudomonadati</taxon>
        <taxon>Bacteroidota</taxon>
        <taxon>Flavobacteriia</taxon>
        <taxon>Flavobacteriales</taxon>
        <taxon>Flavobacteriaceae</taxon>
        <taxon>Aureibaculum</taxon>
    </lineage>
</organism>
<keyword evidence="1" id="KW-0472">Membrane</keyword>